<evidence type="ECO:0000256" key="3">
    <source>
        <dbReference type="ARBA" id="ARBA00022741"/>
    </source>
</evidence>
<evidence type="ECO:0000256" key="4">
    <source>
        <dbReference type="ARBA" id="ARBA00022777"/>
    </source>
</evidence>
<dbReference type="Proteomes" id="UP001595868">
    <property type="component" value="Unassembled WGS sequence"/>
</dbReference>
<evidence type="ECO:0000313" key="10">
    <source>
        <dbReference type="Proteomes" id="UP001595868"/>
    </source>
</evidence>
<dbReference type="InterPro" id="IPR027417">
    <property type="entry name" value="P-loop_NTPase"/>
</dbReference>
<feature type="domain" description="Cytidylate kinase" evidence="8">
    <location>
        <begin position="2"/>
        <end position="160"/>
    </location>
</feature>
<name>A0ABV8KTF3_9ACTN</name>
<evidence type="ECO:0000256" key="1">
    <source>
        <dbReference type="ARBA" id="ARBA00012906"/>
    </source>
</evidence>
<evidence type="ECO:0000256" key="5">
    <source>
        <dbReference type="ARBA" id="ARBA00022840"/>
    </source>
</evidence>
<gene>
    <name evidence="9" type="ORF">ACFOX0_25680</name>
</gene>
<evidence type="ECO:0000256" key="6">
    <source>
        <dbReference type="ARBA" id="ARBA00047615"/>
    </source>
</evidence>
<dbReference type="RefSeq" id="WP_377550536.1">
    <property type="nucleotide sequence ID" value="NZ_JBHSBN010000023.1"/>
</dbReference>
<comment type="catalytic activity">
    <reaction evidence="6">
        <text>dCMP + ATP = dCDP + ADP</text>
        <dbReference type="Rhea" id="RHEA:25094"/>
        <dbReference type="ChEBI" id="CHEBI:30616"/>
        <dbReference type="ChEBI" id="CHEBI:57566"/>
        <dbReference type="ChEBI" id="CHEBI:58593"/>
        <dbReference type="ChEBI" id="CHEBI:456216"/>
        <dbReference type="EC" id="2.7.4.25"/>
    </reaction>
</comment>
<keyword evidence="10" id="KW-1185">Reference proteome</keyword>
<evidence type="ECO:0000259" key="8">
    <source>
        <dbReference type="Pfam" id="PF02224"/>
    </source>
</evidence>
<comment type="catalytic activity">
    <reaction evidence="7">
        <text>CMP + ATP = CDP + ADP</text>
        <dbReference type="Rhea" id="RHEA:11600"/>
        <dbReference type="ChEBI" id="CHEBI:30616"/>
        <dbReference type="ChEBI" id="CHEBI:58069"/>
        <dbReference type="ChEBI" id="CHEBI:60377"/>
        <dbReference type="ChEBI" id="CHEBI:456216"/>
        <dbReference type="EC" id="2.7.4.25"/>
    </reaction>
</comment>
<keyword evidence="5" id="KW-0067">ATP-binding</keyword>
<sequence>MTIDGPTASGKTTLGMALATALRTAFFDTGLTFRAISYALAQQPFEPYDGWCKAVEHQPFSWAEPVAGAERSERVLFHGEDVTDKIFAPGLERQLGLVAANPLWRDQIRNYHRDIVEANPSIVLVGRDVATDLLPSATLHVALWAGLTVRRERRRAQYRDVIGRSTAVGPATALDIRTLEALRTMPNSIELDSTFLPATAVLRAVLRKIEDLPHGTVRR</sequence>
<dbReference type="Pfam" id="PF02224">
    <property type="entry name" value="Cytidylate_kin"/>
    <property type="match status" value="1"/>
</dbReference>
<evidence type="ECO:0000256" key="2">
    <source>
        <dbReference type="ARBA" id="ARBA00022679"/>
    </source>
</evidence>
<dbReference type="InterPro" id="IPR011994">
    <property type="entry name" value="Cytidylate_kinase_dom"/>
</dbReference>
<proteinExistence type="predicted"/>
<evidence type="ECO:0000313" key="9">
    <source>
        <dbReference type="EMBL" id="MFC4109308.1"/>
    </source>
</evidence>
<dbReference type="EMBL" id="JBHSBN010000023">
    <property type="protein sequence ID" value="MFC4109308.1"/>
    <property type="molecule type" value="Genomic_DNA"/>
</dbReference>
<organism evidence="9 10">
    <name type="scientific">Micromonospora zhanjiangensis</name>
    <dbReference type="NCBI Taxonomy" id="1522057"/>
    <lineage>
        <taxon>Bacteria</taxon>
        <taxon>Bacillati</taxon>
        <taxon>Actinomycetota</taxon>
        <taxon>Actinomycetes</taxon>
        <taxon>Micromonosporales</taxon>
        <taxon>Micromonosporaceae</taxon>
        <taxon>Micromonospora</taxon>
    </lineage>
</organism>
<keyword evidence="4 9" id="KW-0418">Kinase</keyword>
<dbReference type="EC" id="2.7.4.25" evidence="1"/>
<evidence type="ECO:0000256" key="7">
    <source>
        <dbReference type="ARBA" id="ARBA00048478"/>
    </source>
</evidence>
<dbReference type="GO" id="GO:0016301">
    <property type="term" value="F:kinase activity"/>
    <property type="evidence" value="ECO:0007669"/>
    <property type="project" value="UniProtKB-KW"/>
</dbReference>
<keyword evidence="2" id="KW-0808">Transferase</keyword>
<comment type="caution">
    <text evidence="9">The sequence shown here is derived from an EMBL/GenBank/DDBJ whole genome shotgun (WGS) entry which is preliminary data.</text>
</comment>
<keyword evidence="3" id="KW-0547">Nucleotide-binding</keyword>
<protein>
    <recommendedName>
        <fullName evidence="1">(d)CMP kinase</fullName>
        <ecNumber evidence="1">2.7.4.25</ecNumber>
    </recommendedName>
</protein>
<dbReference type="SUPFAM" id="SSF52540">
    <property type="entry name" value="P-loop containing nucleoside triphosphate hydrolases"/>
    <property type="match status" value="1"/>
</dbReference>
<reference evidence="10" key="1">
    <citation type="journal article" date="2019" name="Int. J. Syst. Evol. Microbiol.">
        <title>The Global Catalogue of Microorganisms (GCM) 10K type strain sequencing project: providing services to taxonomists for standard genome sequencing and annotation.</title>
        <authorList>
            <consortium name="The Broad Institute Genomics Platform"/>
            <consortium name="The Broad Institute Genome Sequencing Center for Infectious Disease"/>
            <person name="Wu L."/>
            <person name="Ma J."/>
        </authorList>
    </citation>
    <scope>NUCLEOTIDE SEQUENCE [LARGE SCALE GENOMIC DNA]</scope>
    <source>
        <strain evidence="10">2902at01</strain>
    </source>
</reference>
<dbReference type="Gene3D" id="3.40.50.300">
    <property type="entry name" value="P-loop containing nucleotide triphosphate hydrolases"/>
    <property type="match status" value="1"/>
</dbReference>
<accession>A0ABV8KTF3</accession>